<dbReference type="Proteomes" id="UP000823926">
    <property type="component" value="Unassembled WGS sequence"/>
</dbReference>
<dbReference type="PROSITE" id="PS51257">
    <property type="entry name" value="PROKAR_LIPOPROTEIN"/>
    <property type="match status" value="1"/>
</dbReference>
<sequence length="407" mass="46234">MKFPIYFLFLGLLGCTLFGFARAQPAPHSYRIQAVGTNTASEKWCDYLRAQLERRMGNNHAVLNTSAPPSALDILIELDTTLTADYAIQRTGNRLTLQAENEEVMLWMIYQCISWLAEEDSRIAAADLPPALTDMRLSSRGNFRFEYRGIYSPSNMQPEARAILATHNVDDDWGLWGHNLRKALGNQSDESLYAMHDGRRDESQFCFSSETLYHGLESYILDNYGDGVHGAGARSFRFCIMPDDNDRVCQCSACRRAGNTLQSATGAVDRLLRRLAERFPRHLFFTTAYRTTADAPGSPMPANCGVLVSAIDLPLHPLNTQEKTVSQFERKLTEWKRVTSRIYVWDYMRNFDDYLTPFPMLAPSNNASRTSRKTAYRVFSSTAAAMTTLRWMMYRPMFSRPCCSQTA</sequence>
<evidence type="ECO:0000256" key="1">
    <source>
        <dbReference type="SAM" id="SignalP"/>
    </source>
</evidence>
<comment type="caution">
    <text evidence="2">The sequence shown here is derived from an EMBL/GenBank/DDBJ whole genome shotgun (WGS) entry which is preliminary data.</text>
</comment>
<accession>A0A9D1QEF7</accession>
<feature type="chain" id="PRO_5038361385" evidence="1">
    <location>
        <begin position="24"/>
        <end position="407"/>
    </location>
</feature>
<evidence type="ECO:0000313" key="3">
    <source>
        <dbReference type="Proteomes" id="UP000823926"/>
    </source>
</evidence>
<dbReference type="AlphaFoldDB" id="A0A9D1QEF7"/>
<dbReference type="InterPro" id="IPR032287">
    <property type="entry name" value="DUF4838"/>
</dbReference>
<keyword evidence="1" id="KW-0732">Signal</keyword>
<feature type="signal peptide" evidence="1">
    <location>
        <begin position="1"/>
        <end position="23"/>
    </location>
</feature>
<reference evidence="2" key="1">
    <citation type="journal article" date="2021" name="PeerJ">
        <title>Extensive microbial diversity within the chicken gut microbiome revealed by metagenomics and culture.</title>
        <authorList>
            <person name="Gilroy R."/>
            <person name="Ravi A."/>
            <person name="Getino M."/>
            <person name="Pursley I."/>
            <person name="Horton D.L."/>
            <person name="Alikhan N.F."/>
            <person name="Baker D."/>
            <person name="Gharbi K."/>
            <person name="Hall N."/>
            <person name="Watson M."/>
            <person name="Adriaenssens E.M."/>
            <person name="Foster-Nyarko E."/>
            <person name="Jarju S."/>
            <person name="Secka A."/>
            <person name="Antonio M."/>
            <person name="Oren A."/>
            <person name="Chaudhuri R.R."/>
            <person name="La Ragione R."/>
            <person name="Hildebrand F."/>
            <person name="Pallen M.J."/>
        </authorList>
    </citation>
    <scope>NUCLEOTIDE SEQUENCE</scope>
    <source>
        <strain evidence="2">ChiBcec15-1070</strain>
    </source>
</reference>
<gene>
    <name evidence="2" type="ORF">H9888_06325</name>
</gene>
<name>A0A9D1QEF7_9BACT</name>
<dbReference type="Pfam" id="PF16126">
    <property type="entry name" value="DUF4838"/>
    <property type="match status" value="1"/>
</dbReference>
<dbReference type="EMBL" id="DXHL01000030">
    <property type="protein sequence ID" value="HIW11099.1"/>
    <property type="molecule type" value="Genomic_DNA"/>
</dbReference>
<organism evidence="2 3">
    <name type="scientific">Candidatus Rikenella faecigallinarum</name>
    <dbReference type="NCBI Taxonomy" id="2838745"/>
    <lineage>
        <taxon>Bacteria</taxon>
        <taxon>Pseudomonadati</taxon>
        <taxon>Bacteroidota</taxon>
        <taxon>Bacteroidia</taxon>
        <taxon>Bacteroidales</taxon>
        <taxon>Rikenellaceae</taxon>
        <taxon>Rikenella</taxon>
    </lineage>
</organism>
<dbReference type="PANTHER" id="PTHR47406:SF2">
    <property type="entry name" value="ALPHA GLUCURONIDASE N-TERMINAL DOMAIN-CONTAINING PROTEIN"/>
    <property type="match status" value="1"/>
</dbReference>
<reference evidence="2" key="2">
    <citation type="submission" date="2021-04" db="EMBL/GenBank/DDBJ databases">
        <authorList>
            <person name="Gilroy R."/>
        </authorList>
    </citation>
    <scope>NUCLEOTIDE SEQUENCE</scope>
    <source>
        <strain evidence="2">ChiBcec15-1070</strain>
    </source>
</reference>
<dbReference type="PANTHER" id="PTHR47406">
    <property type="entry name" value="COAGULATION FACTOR 5/8 TYPE, C-TERMINAL"/>
    <property type="match status" value="1"/>
</dbReference>
<protein>
    <submittedName>
        <fullName evidence="2">DUF4838 domain-containing protein</fullName>
    </submittedName>
</protein>
<evidence type="ECO:0000313" key="2">
    <source>
        <dbReference type="EMBL" id="HIW11099.1"/>
    </source>
</evidence>
<proteinExistence type="predicted"/>